<accession>A0AAV2CD08</accession>
<feature type="region of interest" description="Disordered" evidence="1">
    <location>
        <begin position="1"/>
        <end position="21"/>
    </location>
</feature>
<organism evidence="2 3">
    <name type="scientific">Linum trigynum</name>
    <dbReference type="NCBI Taxonomy" id="586398"/>
    <lineage>
        <taxon>Eukaryota</taxon>
        <taxon>Viridiplantae</taxon>
        <taxon>Streptophyta</taxon>
        <taxon>Embryophyta</taxon>
        <taxon>Tracheophyta</taxon>
        <taxon>Spermatophyta</taxon>
        <taxon>Magnoliopsida</taxon>
        <taxon>eudicotyledons</taxon>
        <taxon>Gunneridae</taxon>
        <taxon>Pentapetalae</taxon>
        <taxon>rosids</taxon>
        <taxon>fabids</taxon>
        <taxon>Malpighiales</taxon>
        <taxon>Linaceae</taxon>
        <taxon>Linum</taxon>
    </lineage>
</organism>
<sequence>MYKEQKERKKKTPLNTRKGGAYHGKSRIFIVHLAGKSKLRIVTQRKKKEEDKNFLQMERKVADKSELKATYSKVRIPKVTFGLPLTTHPARGGPRGNTGTRGKASRTKTAPCSFPTTHQARGRPCGSTITRGKVTRAMTAP</sequence>
<keyword evidence="3" id="KW-1185">Reference proteome</keyword>
<protein>
    <submittedName>
        <fullName evidence="2">Uncharacterized protein</fullName>
    </submittedName>
</protein>
<dbReference type="AlphaFoldDB" id="A0AAV2CD08"/>
<proteinExistence type="predicted"/>
<gene>
    <name evidence="2" type="ORF">LTRI10_LOCUS1627</name>
</gene>
<dbReference type="EMBL" id="OZ034813">
    <property type="protein sequence ID" value="CAL1353753.1"/>
    <property type="molecule type" value="Genomic_DNA"/>
</dbReference>
<reference evidence="2 3" key="1">
    <citation type="submission" date="2024-04" db="EMBL/GenBank/DDBJ databases">
        <authorList>
            <person name="Fracassetti M."/>
        </authorList>
    </citation>
    <scope>NUCLEOTIDE SEQUENCE [LARGE SCALE GENOMIC DNA]</scope>
</reference>
<name>A0AAV2CD08_9ROSI</name>
<evidence type="ECO:0000313" key="3">
    <source>
        <dbReference type="Proteomes" id="UP001497516"/>
    </source>
</evidence>
<evidence type="ECO:0000313" key="2">
    <source>
        <dbReference type="EMBL" id="CAL1353753.1"/>
    </source>
</evidence>
<feature type="region of interest" description="Disordered" evidence="1">
    <location>
        <begin position="83"/>
        <end position="141"/>
    </location>
</feature>
<feature type="compositionally biased region" description="Polar residues" evidence="1">
    <location>
        <begin position="107"/>
        <end position="119"/>
    </location>
</feature>
<dbReference type="Proteomes" id="UP001497516">
    <property type="component" value="Chromosome 1"/>
</dbReference>
<evidence type="ECO:0000256" key="1">
    <source>
        <dbReference type="SAM" id="MobiDB-lite"/>
    </source>
</evidence>